<evidence type="ECO:0000313" key="3">
    <source>
        <dbReference type="EMBL" id="KVF53876.1"/>
    </source>
</evidence>
<dbReference type="OMA" id="NYSIGSE"/>
<dbReference type="InterPro" id="IPR051886">
    <property type="entry name" value="Seed_Dev/Stress_Resp_Reg"/>
</dbReference>
<evidence type="ECO:0000259" key="2">
    <source>
        <dbReference type="PROSITE" id="PS51806"/>
    </source>
</evidence>
<dbReference type="GO" id="GO:0043565">
    <property type="term" value="F:sequence-specific DNA binding"/>
    <property type="evidence" value="ECO:0007669"/>
    <property type="project" value="InterPro"/>
</dbReference>
<name>A0A103KH41_CYNCS</name>
<reference evidence="3 4" key="1">
    <citation type="journal article" date="2016" name="Sci. Rep.">
        <title>The genome sequence of the outbreeding globe artichoke constructed de novo incorporating a phase-aware low-pass sequencing strategy of F1 progeny.</title>
        <authorList>
            <person name="Scaglione D."/>
            <person name="Reyes-Chin-Wo S."/>
            <person name="Acquadro A."/>
            <person name="Froenicke L."/>
            <person name="Portis E."/>
            <person name="Beitel C."/>
            <person name="Tirone M."/>
            <person name="Mauro R."/>
            <person name="Lo Monaco A."/>
            <person name="Mauromicale G."/>
            <person name="Faccioli P."/>
            <person name="Cattivelli L."/>
            <person name="Rieseberg L."/>
            <person name="Michelmore R."/>
            <person name="Lanteri S."/>
        </authorList>
    </citation>
    <scope>NUCLEOTIDE SEQUENCE [LARGE SCALE GENOMIC DNA]</scope>
    <source>
        <strain evidence="3">2C</strain>
    </source>
</reference>
<dbReference type="Gene3D" id="1.20.120.1490">
    <property type="match status" value="1"/>
</dbReference>
<dbReference type="Proteomes" id="UP000243975">
    <property type="component" value="Unassembled WGS sequence"/>
</dbReference>
<dbReference type="InterPro" id="IPR025422">
    <property type="entry name" value="TGA_domain"/>
</dbReference>
<feature type="coiled-coil region" evidence="1">
    <location>
        <begin position="108"/>
        <end position="135"/>
    </location>
</feature>
<dbReference type="PROSITE" id="PS51806">
    <property type="entry name" value="DOG1"/>
    <property type="match status" value="1"/>
</dbReference>
<dbReference type="Gramene" id="KVF53876">
    <property type="protein sequence ID" value="KVF53876"/>
    <property type="gene ID" value="Ccrd_026749"/>
</dbReference>
<gene>
    <name evidence="3" type="ORF">Ccrd_026749</name>
</gene>
<accession>A0A103KH41</accession>
<dbReference type="GO" id="GO:0006351">
    <property type="term" value="P:DNA-templated transcription"/>
    <property type="evidence" value="ECO:0007669"/>
    <property type="project" value="InterPro"/>
</dbReference>
<comment type="caution">
    <text evidence="3">The sequence shown here is derived from an EMBL/GenBank/DDBJ whole genome shotgun (WGS) entry which is preliminary data.</text>
</comment>
<organism evidence="3 4">
    <name type="scientific">Cynara cardunculus var. scolymus</name>
    <name type="common">Globe artichoke</name>
    <name type="synonym">Cynara scolymus</name>
    <dbReference type="NCBI Taxonomy" id="59895"/>
    <lineage>
        <taxon>Eukaryota</taxon>
        <taxon>Viridiplantae</taxon>
        <taxon>Streptophyta</taxon>
        <taxon>Embryophyta</taxon>
        <taxon>Tracheophyta</taxon>
        <taxon>Spermatophyta</taxon>
        <taxon>Magnoliopsida</taxon>
        <taxon>eudicotyledons</taxon>
        <taxon>Gunneridae</taxon>
        <taxon>Pentapetalae</taxon>
        <taxon>asterids</taxon>
        <taxon>campanulids</taxon>
        <taxon>Asterales</taxon>
        <taxon>Asteraceae</taxon>
        <taxon>Carduoideae</taxon>
        <taxon>Cardueae</taxon>
        <taxon>Carduinae</taxon>
        <taxon>Cynara</taxon>
    </lineage>
</organism>
<feature type="domain" description="DOG1" evidence="2">
    <location>
        <begin position="9"/>
        <end position="225"/>
    </location>
</feature>
<proteinExistence type="predicted"/>
<sequence>MANEGQPIGRSFSEFFVSWEAQHKIYLDKLLTHQNDTEEDSLKYLVEQVLGHYQEYYQEKSKAAESDVFIMFSPPWFSSYERTLLWATGFKPSMAFQLVKETVGVDLNEEQKRRIAVVREETRRMERQIMRAMANVQESVAAPPFCGLVKREASLVDGEVSEMEKAVEQLKAAMVAVMKDADYLRQHTAGEVLEILSPAQKRKLESAVIAIRSAAFVVYVTKWEVRVQ</sequence>
<dbReference type="InterPro" id="IPR012899">
    <property type="entry name" value="LTXXQ"/>
</dbReference>
<protein>
    <recommendedName>
        <fullName evidence="2">DOG1 domain-containing protein</fullName>
    </recommendedName>
</protein>
<dbReference type="Pfam" id="PF07813">
    <property type="entry name" value="LTXXQ"/>
    <property type="match status" value="1"/>
</dbReference>
<dbReference type="Pfam" id="PF14144">
    <property type="entry name" value="DOG1"/>
    <property type="match status" value="1"/>
</dbReference>
<dbReference type="STRING" id="59895.A0A103KH41"/>
<keyword evidence="1" id="KW-0175">Coiled coil</keyword>
<dbReference type="PANTHER" id="PTHR46354">
    <property type="entry name" value="DOG1 DOMAIN-CONTAINING PROTEIN"/>
    <property type="match status" value="1"/>
</dbReference>
<evidence type="ECO:0000256" key="1">
    <source>
        <dbReference type="SAM" id="Coils"/>
    </source>
</evidence>
<dbReference type="AlphaFoldDB" id="A0A103KH41"/>
<keyword evidence="4" id="KW-1185">Reference proteome</keyword>
<evidence type="ECO:0000313" key="4">
    <source>
        <dbReference type="Proteomes" id="UP000243975"/>
    </source>
</evidence>
<dbReference type="EMBL" id="LEKV01009324">
    <property type="protein sequence ID" value="KVF53876.1"/>
    <property type="molecule type" value="Genomic_DNA"/>
</dbReference>
<dbReference type="PANTHER" id="PTHR46354:SF1">
    <property type="entry name" value="PROTEIN RESPONSE TO ABA AND SALT 1-RELATED"/>
    <property type="match status" value="1"/>
</dbReference>